<dbReference type="Pfam" id="PF13193">
    <property type="entry name" value="AMP-binding_C"/>
    <property type="match status" value="1"/>
</dbReference>
<proteinExistence type="predicted"/>
<dbReference type="InterPro" id="IPR045851">
    <property type="entry name" value="AMP-bd_C_sf"/>
</dbReference>
<dbReference type="EMBL" id="JAHXZJ010001492">
    <property type="protein sequence ID" value="KAH0552269.1"/>
    <property type="molecule type" value="Genomic_DNA"/>
</dbReference>
<dbReference type="InterPro" id="IPR025110">
    <property type="entry name" value="AMP-bd_C"/>
</dbReference>
<protein>
    <recommendedName>
        <fullName evidence="1">AMP-binding enzyme C-terminal domain-containing protein</fullName>
    </recommendedName>
</protein>
<reference evidence="2 3" key="1">
    <citation type="journal article" date="2021" name="J. Hered.">
        <title>A chromosome-level genome assembly of the parasitoid wasp, Cotesia glomerata (Hymenoptera: Braconidae).</title>
        <authorList>
            <person name="Pinto B.J."/>
            <person name="Weis J.J."/>
            <person name="Gamble T."/>
            <person name="Ode P.J."/>
            <person name="Paul R."/>
            <person name="Zaspel J.M."/>
        </authorList>
    </citation>
    <scope>NUCLEOTIDE SEQUENCE [LARGE SCALE GENOMIC DNA]</scope>
    <source>
        <strain evidence="2">CgM1</strain>
    </source>
</reference>
<sequence length="129" mass="14685">MTTVVLFFYTRIKNTIRCDLFDLIPEIIENIIQGLPGVAEVSAIAKLSFEYGEIPMAFVTKEPGMKVSKEKIIEAVEKKLSNGVKLLGGVCFLDKMPLTPSRKIAKKELCTHRKNKFFERFKGIEKIKF</sequence>
<evidence type="ECO:0000259" key="1">
    <source>
        <dbReference type="Pfam" id="PF13193"/>
    </source>
</evidence>
<evidence type="ECO:0000313" key="3">
    <source>
        <dbReference type="Proteomes" id="UP000826195"/>
    </source>
</evidence>
<dbReference type="Gene3D" id="3.30.300.30">
    <property type="match status" value="1"/>
</dbReference>
<dbReference type="AlphaFoldDB" id="A0AAV7IIH5"/>
<organism evidence="2 3">
    <name type="scientific">Cotesia glomerata</name>
    <name type="common">Lepidopteran parasitic wasp</name>
    <name type="synonym">Apanteles glomeratus</name>
    <dbReference type="NCBI Taxonomy" id="32391"/>
    <lineage>
        <taxon>Eukaryota</taxon>
        <taxon>Metazoa</taxon>
        <taxon>Ecdysozoa</taxon>
        <taxon>Arthropoda</taxon>
        <taxon>Hexapoda</taxon>
        <taxon>Insecta</taxon>
        <taxon>Pterygota</taxon>
        <taxon>Neoptera</taxon>
        <taxon>Endopterygota</taxon>
        <taxon>Hymenoptera</taxon>
        <taxon>Apocrita</taxon>
        <taxon>Ichneumonoidea</taxon>
        <taxon>Braconidae</taxon>
        <taxon>Microgastrinae</taxon>
        <taxon>Cotesia</taxon>
    </lineage>
</organism>
<keyword evidence="3" id="KW-1185">Reference proteome</keyword>
<accession>A0AAV7IIH5</accession>
<evidence type="ECO:0000313" key="2">
    <source>
        <dbReference type="EMBL" id="KAH0552269.1"/>
    </source>
</evidence>
<dbReference type="Proteomes" id="UP000826195">
    <property type="component" value="Unassembled WGS sequence"/>
</dbReference>
<comment type="caution">
    <text evidence="2">The sequence shown here is derived from an EMBL/GenBank/DDBJ whole genome shotgun (WGS) entry which is preliminary data.</text>
</comment>
<name>A0AAV7IIH5_COTGL</name>
<dbReference type="SUPFAM" id="SSF56801">
    <property type="entry name" value="Acetyl-CoA synthetase-like"/>
    <property type="match status" value="1"/>
</dbReference>
<feature type="domain" description="AMP-binding enzyme C-terminal" evidence="1">
    <location>
        <begin position="28"/>
        <end position="103"/>
    </location>
</feature>
<gene>
    <name evidence="2" type="ORF">KQX54_008025</name>
</gene>